<sequence length="140" mass="16247">IDDNSFKVKKRKKNQDLESFSDLNINIPGFVGNISSRKLITFITAGSSLYQLLEALNNNWVLLDIINDISIIWKREKNLQTSLPISNNTFNNILNNQINIVNIEDIEKNIEQNLENEELEKNELDKKNESEEDKLEENDL</sequence>
<feature type="non-terminal residue" evidence="1">
    <location>
        <position position="140"/>
    </location>
</feature>
<dbReference type="EMBL" id="CAJVPU010026277">
    <property type="protein sequence ID" value="CAG8699380.1"/>
    <property type="molecule type" value="Genomic_DNA"/>
</dbReference>
<feature type="non-terminal residue" evidence="1">
    <location>
        <position position="1"/>
    </location>
</feature>
<organism evidence="1 2">
    <name type="scientific">Dentiscutata heterogama</name>
    <dbReference type="NCBI Taxonomy" id="1316150"/>
    <lineage>
        <taxon>Eukaryota</taxon>
        <taxon>Fungi</taxon>
        <taxon>Fungi incertae sedis</taxon>
        <taxon>Mucoromycota</taxon>
        <taxon>Glomeromycotina</taxon>
        <taxon>Glomeromycetes</taxon>
        <taxon>Diversisporales</taxon>
        <taxon>Gigasporaceae</taxon>
        <taxon>Dentiscutata</taxon>
    </lineage>
</organism>
<gene>
    <name evidence="1" type="ORF">DHETER_LOCUS11677</name>
</gene>
<proteinExistence type="predicted"/>
<comment type="caution">
    <text evidence="1">The sequence shown here is derived from an EMBL/GenBank/DDBJ whole genome shotgun (WGS) entry which is preliminary data.</text>
</comment>
<accession>A0ACA9P9W8</accession>
<name>A0ACA9P9W8_9GLOM</name>
<dbReference type="Proteomes" id="UP000789702">
    <property type="component" value="Unassembled WGS sequence"/>
</dbReference>
<protein>
    <submittedName>
        <fullName evidence="1">4962_t:CDS:1</fullName>
    </submittedName>
</protein>
<evidence type="ECO:0000313" key="2">
    <source>
        <dbReference type="Proteomes" id="UP000789702"/>
    </source>
</evidence>
<evidence type="ECO:0000313" key="1">
    <source>
        <dbReference type="EMBL" id="CAG8699380.1"/>
    </source>
</evidence>
<reference evidence="1" key="1">
    <citation type="submission" date="2021-06" db="EMBL/GenBank/DDBJ databases">
        <authorList>
            <person name="Kallberg Y."/>
            <person name="Tangrot J."/>
            <person name="Rosling A."/>
        </authorList>
    </citation>
    <scope>NUCLEOTIDE SEQUENCE</scope>
    <source>
        <strain evidence="1">IL203A</strain>
    </source>
</reference>
<keyword evidence="2" id="KW-1185">Reference proteome</keyword>